<name>A0A1L4CY04_9BACT</name>
<accession>A0A1L4CY04</accession>
<dbReference type="KEGG" id="saqi:AXG55_02385"/>
<keyword evidence="2" id="KW-1185">Reference proteome</keyword>
<dbReference type="RefSeq" id="WP_148696536.1">
    <property type="nucleotide sequence ID" value="NZ_CP017834.1"/>
</dbReference>
<dbReference type="AlphaFoldDB" id="A0A1L4CY04"/>
<evidence type="ECO:0000313" key="1">
    <source>
        <dbReference type="EMBL" id="APJ02828.1"/>
    </source>
</evidence>
<dbReference type="Proteomes" id="UP000184731">
    <property type="component" value="Chromosome"/>
</dbReference>
<protein>
    <submittedName>
        <fullName evidence="1">Uncharacterized protein</fullName>
    </submittedName>
</protein>
<evidence type="ECO:0000313" key="2">
    <source>
        <dbReference type="Proteomes" id="UP000184731"/>
    </source>
</evidence>
<reference evidence="1 2" key="1">
    <citation type="submission" date="2016-10" db="EMBL/GenBank/DDBJ databases">
        <title>Silvanigrella aquatica sp. nov., isolated from a freshwater lake located in the Black Forest, Germany, description of Silvanigrellaceae fam. nov., Silvanigrellales ord. nov., reclassification of the order Bdellovibrionales in the class Oligoflexia, reclassification of the families Bacteriovoracaceae and Halobacteriovoraceae in the new order Bacteriovoracales ord. nov., and reclassification of the family Pseudobacteriovoracaceae in the order Oligoflexiales.</title>
        <authorList>
            <person name="Hahn M.W."/>
            <person name="Schmidt J."/>
            <person name="Koll U."/>
            <person name="Rohde M."/>
            <person name="Verbag S."/>
            <person name="Pitt A."/>
            <person name="Nakai R."/>
            <person name="Naganuma T."/>
            <person name="Lang E."/>
        </authorList>
    </citation>
    <scope>NUCLEOTIDE SEQUENCE [LARGE SCALE GENOMIC DNA]</scope>
    <source>
        <strain evidence="1 2">MWH-Nonnen-W8red</strain>
    </source>
</reference>
<organism evidence="1 2">
    <name type="scientific">Silvanigrella aquatica</name>
    <dbReference type="NCBI Taxonomy" id="1915309"/>
    <lineage>
        <taxon>Bacteria</taxon>
        <taxon>Pseudomonadati</taxon>
        <taxon>Bdellovibrionota</taxon>
        <taxon>Oligoflexia</taxon>
        <taxon>Silvanigrellales</taxon>
        <taxon>Silvanigrellaceae</taxon>
        <taxon>Silvanigrella</taxon>
    </lineage>
</organism>
<proteinExistence type="predicted"/>
<sequence length="204" mass="23556">MILFEYHSDEKIGMLKSGMSIDETRNLFKSCYKNCKKSEFKSEYDYFMAIGIMAYYNDLEKLTEIEIVEEKSIFMYKNMNLFSNYLNLKRKLIELKINFTSENEGMELENKKLGLYVPDLLLDPKDPANEKAIVKTVLVDMSKGCSVSFERLISNHIPSKEAYIGSKISSDNGPAIRIVMTIKNILQAMVKVRLQNNIVKCKNN</sequence>
<dbReference type="EMBL" id="CP017834">
    <property type="protein sequence ID" value="APJ02828.1"/>
    <property type="molecule type" value="Genomic_DNA"/>
</dbReference>
<gene>
    <name evidence="1" type="ORF">AXG55_02385</name>
</gene>
<dbReference type="STRING" id="1915309.AXG55_02385"/>